<evidence type="ECO:0000313" key="1">
    <source>
        <dbReference type="EMBL" id="HDA32683.1"/>
    </source>
</evidence>
<dbReference type="EMBL" id="DQIR01077207">
    <property type="protein sequence ID" value="HDA32683.1"/>
    <property type="molecule type" value="Transcribed_RNA"/>
</dbReference>
<dbReference type="AlphaFoldDB" id="A0A480I6X6"/>
<organism evidence="1">
    <name type="scientific">Sus scrofa</name>
    <name type="common">Pig</name>
    <dbReference type="NCBI Taxonomy" id="9823"/>
    <lineage>
        <taxon>Eukaryota</taxon>
        <taxon>Metazoa</taxon>
        <taxon>Chordata</taxon>
        <taxon>Craniata</taxon>
        <taxon>Vertebrata</taxon>
        <taxon>Euteleostomi</taxon>
        <taxon>Mammalia</taxon>
        <taxon>Eutheria</taxon>
        <taxon>Laurasiatheria</taxon>
        <taxon>Artiodactyla</taxon>
        <taxon>Suina</taxon>
        <taxon>Suidae</taxon>
        <taxon>Sus</taxon>
    </lineage>
</organism>
<sequence length="200" mass="21546">MAGSPADSLHFPFTPQGTHHLYALYSSELTLPEPRLGAPLSAPKKRPRESRMPVSLCLGRKPCLAWSMVLAEARYFDPCLWEGLFCDAITSRPSGAAALSSWMVCSSSDSEGLSLKVLSSLPGASREKRRIKWGRPPGSAGLASGQAFFGFAVHLESVTAVSCKGVPLFCSTSASPNTSLSSEASWERSRRLFFFSDSPL</sequence>
<proteinExistence type="predicted"/>
<reference evidence="1" key="1">
    <citation type="journal article" date="2019" name="PeerJ">
        <title>Genes of the pig, Sus scrofa, reconstructed with EvidentialGene.</title>
        <authorList>
            <person name="Gilbert D.G."/>
        </authorList>
    </citation>
    <scope>NUCLEOTIDE SEQUENCE</scope>
</reference>
<protein>
    <submittedName>
        <fullName evidence="1">Myelin basic-like protein</fullName>
    </submittedName>
</protein>
<accession>A0A480I6X6</accession>
<name>A0A480I6X6_PIG</name>
<dbReference type="EMBL" id="DQIR01058136">
    <property type="protein sequence ID" value="HDA13612.1"/>
    <property type="molecule type" value="Transcribed_RNA"/>
</dbReference>